<dbReference type="EMBL" id="JAACJM010000202">
    <property type="protein sequence ID" value="KAF5337981.1"/>
    <property type="molecule type" value="Genomic_DNA"/>
</dbReference>
<dbReference type="OrthoDB" id="3266451at2759"/>
<evidence type="ECO:0000313" key="2">
    <source>
        <dbReference type="EMBL" id="KAF5337981.1"/>
    </source>
</evidence>
<reference evidence="2 3" key="1">
    <citation type="journal article" date="2020" name="ISME J.">
        <title>Uncovering the hidden diversity of litter-decomposition mechanisms in mushroom-forming fungi.</title>
        <authorList>
            <person name="Floudas D."/>
            <person name="Bentzer J."/>
            <person name="Ahren D."/>
            <person name="Johansson T."/>
            <person name="Persson P."/>
            <person name="Tunlid A."/>
        </authorList>
    </citation>
    <scope>NUCLEOTIDE SEQUENCE [LARGE SCALE GENOMIC DNA]</scope>
    <source>
        <strain evidence="2 3">CBS 291.85</strain>
    </source>
</reference>
<name>A0A8H5CBC2_9AGAR</name>
<keyword evidence="3" id="KW-1185">Reference proteome</keyword>
<dbReference type="Proteomes" id="UP000559256">
    <property type="component" value="Unassembled WGS sequence"/>
</dbReference>
<dbReference type="SUPFAM" id="SSF52047">
    <property type="entry name" value="RNI-like"/>
    <property type="match status" value="1"/>
</dbReference>
<evidence type="ECO:0008006" key="4">
    <source>
        <dbReference type="Google" id="ProtNLM"/>
    </source>
</evidence>
<dbReference type="AlphaFoldDB" id="A0A8H5CBC2"/>
<accession>A0A8H5CBC2</accession>
<gene>
    <name evidence="2" type="ORF">D9758_014329</name>
</gene>
<comment type="caution">
    <text evidence="2">The sequence shown here is derived from an EMBL/GenBank/DDBJ whole genome shotgun (WGS) entry which is preliminary data.</text>
</comment>
<feature type="coiled-coil region" evidence="1">
    <location>
        <begin position="38"/>
        <end position="72"/>
    </location>
</feature>
<sequence length="603" mass="68803">MTTSEIPLCTECGRTFHSSDLLAKLGDDTIPVSQVSDIERLDTEILRYNREIDQLRQSLFMLEKDRDRLVQEKETRQASLSPVRKMPNEILAEMFSWNAILPLPAGSEGFSLHHRDPKPSSYVALPILNIAHTCRLFRDVCLNRPDFWSHIILRFDSLYDNKYYQESREQPLASLLRKYLSYSKSSLLTIDLHVFGPIDPRDTEDMYEEMDADIADDEEHQRRPVFVSLLWEILAILLPEAHRWRSASLAVEPKLFRRFMKEKMDLDDEDRGFDPVYPFPLLESLSLFEDNWDTYTSYTMGWNRTFDDYFFRTLIRQLVAPHFNPNMSMPSTLTSLTVHNFENSDASVVKFCPDLTHLVILNYQMGTHYATLPKTLGPNLTHLNAFMPESGDFSLLEVLETPSLVELVLSGSRGRDDYRDPVWFMDQFAATPRVSLKKLSVSGMKISLEDLRDLLQATPYLTHLTLHDVLDPRNGLTDQFVRSVIGFVNLTKVDAPASGGGTTPTKLYHLEQLEISVTEDANYTLDTETLVLICEMLESRLGAGEGTSGTALSFFNLHTRASRNEAEGLGSDILYRFEQIAHSDGLNGGGNRRYTIAFGDSYS</sequence>
<dbReference type="InterPro" id="IPR032675">
    <property type="entry name" value="LRR_dom_sf"/>
</dbReference>
<organism evidence="2 3">
    <name type="scientific">Tetrapyrgos nigripes</name>
    <dbReference type="NCBI Taxonomy" id="182062"/>
    <lineage>
        <taxon>Eukaryota</taxon>
        <taxon>Fungi</taxon>
        <taxon>Dikarya</taxon>
        <taxon>Basidiomycota</taxon>
        <taxon>Agaricomycotina</taxon>
        <taxon>Agaricomycetes</taxon>
        <taxon>Agaricomycetidae</taxon>
        <taxon>Agaricales</taxon>
        <taxon>Marasmiineae</taxon>
        <taxon>Marasmiaceae</taxon>
        <taxon>Tetrapyrgos</taxon>
    </lineage>
</organism>
<evidence type="ECO:0000256" key="1">
    <source>
        <dbReference type="SAM" id="Coils"/>
    </source>
</evidence>
<dbReference type="Gene3D" id="3.80.10.10">
    <property type="entry name" value="Ribonuclease Inhibitor"/>
    <property type="match status" value="1"/>
</dbReference>
<evidence type="ECO:0000313" key="3">
    <source>
        <dbReference type="Proteomes" id="UP000559256"/>
    </source>
</evidence>
<keyword evidence="1" id="KW-0175">Coiled coil</keyword>
<proteinExistence type="predicted"/>
<protein>
    <recommendedName>
        <fullName evidence="4">F-box domain-containing protein</fullName>
    </recommendedName>
</protein>